<comment type="caution">
    <text evidence="2">The sequence shown here is derived from an EMBL/GenBank/DDBJ whole genome shotgun (WGS) entry which is preliminary data.</text>
</comment>
<dbReference type="Proteomes" id="UP001163850">
    <property type="component" value="Unassembled WGS sequence"/>
</dbReference>
<evidence type="ECO:0000313" key="3">
    <source>
        <dbReference type="Proteomes" id="UP001163850"/>
    </source>
</evidence>
<gene>
    <name evidence="2" type="ORF">F5890DRAFT_1654915</name>
</gene>
<organism evidence="2 3">
    <name type="scientific">Lentinula detonsa</name>
    <dbReference type="NCBI Taxonomy" id="2804962"/>
    <lineage>
        <taxon>Eukaryota</taxon>
        <taxon>Fungi</taxon>
        <taxon>Dikarya</taxon>
        <taxon>Basidiomycota</taxon>
        <taxon>Agaricomycotina</taxon>
        <taxon>Agaricomycetes</taxon>
        <taxon>Agaricomycetidae</taxon>
        <taxon>Agaricales</taxon>
        <taxon>Marasmiineae</taxon>
        <taxon>Omphalotaceae</taxon>
        <taxon>Lentinula</taxon>
    </lineage>
</organism>
<evidence type="ECO:0000256" key="1">
    <source>
        <dbReference type="SAM" id="Coils"/>
    </source>
</evidence>
<proteinExistence type="predicted"/>
<keyword evidence="1" id="KW-0175">Coiled coil</keyword>
<name>A0AA38PN50_9AGAR</name>
<feature type="coiled-coil region" evidence="1">
    <location>
        <begin position="68"/>
        <end position="100"/>
    </location>
</feature>
<evidence type="ECO:0000313" key="2">
    <source>
        <dbReference type="EMBL" id="KAJ3978675.1"/>
    </source>
</evidence>
<dbReference type="AlphaFoldDB" id="A0AA38PN50"/>
<protein>
    <submittedName>
        <fullName evidence="2">Uncharacterized protein</fullName>
    </submittedName>
</protein>
<sequence>MPSTSEGVGLLNGMVAWNPEEFGPLTGSRLGGGSYKPENVMTIPQSAARTGTSKPTNQLAVVLTGRCKESVEEAAEEIKKERAEELNEKAAEKVKKEAAEELCMHRVRCWKKGKRRVARVRLTNKEMNKTHGWRFDQKSRTTSSAESTLDTMVSRSHSFPFSIIGGPVADSHLETPRQLPVDCLGPWGKSGWTVQRKKRWPLRSYRSLRKTMAWKWTGCQRENIKDDHEGTPLEVGMITNLLKEGEGRYIVVGISEFDRIWDKIGTETIPLPGRPEVERLRGLSSH</sequence>
<reference evidence="2" key="1">
    <citation type="submission" date="2022-08" db="EMBL/GenBank/DDBJ databases">
        <authorList>
            <consortium name="DOE Joint Genome Institute"/>
            <person name="Min B."/>
            <person name="Riley R."/>
            <person name="Sierra-Patev S."/>
            <person name="Naranjo-Ortiz M."/>
            <person name="Looney B."/>
            <person name="Konkel Z."/>
            <person name="Slot J.C."/>
            <person name="Sakamoto Y."/>
            <person name="Steenwyk J.L."/>
            <person name="Rokas A."/>
            <person name="Carro J."/>
            <person name="Camarero S."/>
            <person name="Ferreira P."/>
            <person name="Molpeceres G."/>
            <person name="Ruiz-Duenas F.J."/>
            <person name="Serrano A."/>
            <person name="Henrissat B."/>
            <person name="Drula E."/>
            <person name="Hughes K.W."/>
            <person name="Mata J.L."/>
            <person name="Ishikawa N.K."/>
            <person name="Vargas-Isla R."/>
            <person name="Ushijima S."/>
            <person name="Smith C.A."/>
            <person name="Ahrendt S."/>
            <person name="Andreopoulos W."/>
            <person name="He G."/>
            <person name="Labutti K."/>
            <person name="Lipzen A."/>
            <person name="Ng V."/>
            <person name="Sandor L."/>
            <person name="Barry K."/>
            <person name="Martinez A.T."/>
            <person name="Xiao Y."/>
            <person name="Gibbons J.G."/>
            <person name="Terashima K."/>
            <person name="Hibbett D.S."/>
            <person name="Grigoriev I.V."/>
        </authorList>
    </citation>
    <scope>NUCLEOTIDE SEQUENCE</scope>
    <source>
        <strain evidence="2">TFB7829</strain>
    </source>
</reference>
<accession>A0AA38PN50</accession>
<dbReference type="EMBL" id="MU802834">
    <property type="protein sequence ID" value="KAJ3978675.1"/>
    <property type="molecule type" value="Genomic_DNA"/>
</dbReference>